<proteinExistence type="predicted"/>
<feature type="chain" id="PRO_5031434685" description="Cellulose biosynthesis protein BcsN" evidence="2">
    <location>
        <begin position="18"/>
        <end position="319"/>
    </location>
</feature>
<dbReference type="Proteomes" id="UP000574761">
    <property type="component" value="Unassembled WGS sequence"/>
</dbReference>
<keyword evidence="4" id="KW-1185">Reference proteome</keyword>
<dbReference type="RefSeq" id="WP_183799653.1">
    <property type="nucleotide sequence ID" value="NZ_JACIEE010000002.1"/>
</dbReference>
<name>A0A7W6D4G2_9HYPH</name>
<feature type="signal peptide" evidence="2">
    <location>
        <begin position="1"/>
        <end position="17"/>
    </location>
</feature>
<reference evidence="3 4" key="1">
    <citation type="submission" date="2020-08" db="EMBL/GenBank/DDBJ databases">
        <title>Genomic Encyclopedia of Type Strains, Phase IV (KMG-IV): sequencing the most valuable type-strain genomes for metagenomic binning, comparative biology and taxonomic classification.</title>
        <authorList>
            <person name="Goeker M."/>
        </authorList>
    </citation>
    <scope>NUCLEOTIDE SEQUENCE [LARGE SCALE GENOMIC DNA]</scope>
    <source>
        <strain evidence="3 4">DSM 100211</strain>
    </source>
</reference>
<keyword evidence="2" id="KW-0732">Signal</keyword>
<accession>A0A7W6D4G2</accession>
<feature type="region of interest" description="Disordered" evidence="1">
    <location>
        <begin position="212"/>
        <end position="232"/>
    </location>
</feature>
<evidence type="ECO:0000313" key="3">
    <source>
        <dbReference type="EMBL" id="MBB3975699.1"/>
    </source>
</evidence>
<feature type="region of interest" description="Disordered" evidence="1">
    <location>
        <begin position="264"/>
        <end position="283"/>
    </location>
</feature>
<gene>
    <name evidence="3" type="ORF">GGQ64_000886</name>
</gene>
<organism evidence="3 4">
    <name type="scientific">Mycoplana azooxidifex</name>
    <dbReference type="NCBI Taxonomy" id="1636188"/>
    <lineage>
        <taxon>Bacteria</taxon>
        <taxon>Pseudomonadati</taxon>
        <taxon>Pseudomonadota</taxon>
        <taxon>Alphaproteobacteria</taxon>
        <taxon>Hyphomicrobiales</taxon>
        <taxon>Rhizobiaceae</taxon>
        <taxon>Mycoplana</taxon>
    </lineage>
</organism>
<evidence type="ECO:0000256" key="2">
    <source>
        <dbReference type="SAM" id="SignalP"/>
    </source>
</evidence>
<sequence length="319" mass="33509">MPTACGVRQFWPTTGIAALAAAALLAGCAARDGVRLPAANRIVSDSEALIVPAAGGPAVVDVVQRNYANAVEQKVSLFTSSTIPGQNYLSIQMFGPMEAALDGENRLGFRPVHAANLSGEMREQIPGVAMKTSQFYLQNHYGPFGYAYGRSATGDSCLYGWQQLRARDNERTLFQNRGNIQIRARLCDSDADERDLLAVMYGYTINGTFEPQGWNPYGPPRPVDPTLGEDSSPIVPAAAELSTHAPRPAASAPRVQRVAVERSAATDAVGGEGGQPPRQTVAVPSPVAVPSFGTSARTAAPGATVVVPSPGCIDAANCN</sequence>
<evidence type="ECO:0000256" key="1">
    <source>
        <dbReference type="SAM" id="MobiDB-lite"/>
    </source>
</evidence>
<dbReference type="EMBL" id="JACIEE010000002">
    <property type="protein sequence ID" value="MBB3975699.1"/>
    <property type="molecule type" value="Genomic_DNA"/>
</dbReference>
<dbReference type="AlphaFoldDB" id="A0A7W6D4G2"/>
<dbReference type="Pfam" id="PF17038">
    <property type="entry name" value="CBP_BcsN"/>
    <property type="match status" value="1"/>
</dbReference>
<dbReference type="InterPro" id="IPR031482">
    <property type="entry name" value="CBP_BcsN"/>
</dbReference>
<evidence type="ECO:0000313" key="4">
    <source>
        <dbReference type="Proteomes" id="UP000574761"/>
    </source>
</evidence>
<protein>
    <recommendedName>
        <fullName evidence="5">Cellulose biosynthesis protein BcsN</fullName>
    </recommendedName>
</protein>
<evidence type="ECO:0008006" key="5">
    <source>
        <dbReference type="Google" id="ProtNLM"/>
    </source>
</evidence>
<comment type="caution">
    <text evidence="3">The sequence shown here is derived from an EMBL/GenBank/DDBJ whole genome shotgun (WGS) entry which is preliminary data.</text>
</comment>